<dbReference type="InterPro" id="IPR002104">
    <property type="entry name" value="Integrase_catalytic"/>
</dbReference>
<dbReference type="PANTHER" id="PTHR30629">
    <property type="entry name" value="PROPHAGE INTEGRASE"/>
    <property type="match status" value="1"/>
</dbReference>
<dbReference type="CDD" id="cd00801">
    <property type="entry name" value="INT_P4_C"/>
    <property type="match status" value="1"/>
</dbReference>
<dbReference type="InterPro" id="IPR025166">
    <property type="entry name" value="Integrase_DNA_bind_dom"/>
</dbReference>
<dbReference type="GeneID" id="33940170"/>
<evidence type="ECO:0000256" key="3">
    <source>
        <dbReference type="ARBA" id="ARBA00023125"/>
    </source>
</evidence>
<dbReference type="InterPro" id="IPR038488">
    <property type="entry name" value="Integrase_DNA-bd_sf"/>
</dbReference>
<dbReference type="Pfam" id="PF13356">
    <property type="entry name" value="Arm-DNA-bind_3"/>
    <property type="match status" value="1"/>
</dbReference>
<dbReference type="AlphaFoldDB" id="A0A076LR81"/>
<dbReference type="InterPro" id="IPR013762">
    <property type="entry name" value="Integrase-like_cat_sf"/>
</dbReference>
<protein>
    <submittedName>
        <fullName evidence="6">Prophage integrase</fullName>
    </submittedName>
</protein>
<dbReference type="InterPro" id="IPR011010">
    <property type="entry name" value="DNA_brk_join_enz"/>
</dbReference>
<accession>A0A076LR81</accession>
<name>A0A076LR81_9GAMM</name>
<dbReference type="HOGENOM" id="CLU_027562_0_4_6"/>
<proteinExistence type="inferred from homology"/>
<evidence type="ECO:0000256" key="1">
    <source>
        <dbReference type="ARBA" id="ARBA00008857"/>
    </source>
</evidence>
<dbReference type="PROSITE" id="PS51898">
    <property type="entry name" value="TYR_RECOMBINASE"/>
    <property type="match status" value="1"/>
</dbReference>
<dbReference type="Gene3D" id="3.30.160.390">
    <property type="entry name" value="Integrase, DNA-binding domain"/>
    <property type="match status" value="1"/>
</dbReference>
<keyword evidence="2" id="KW-0229">DNA integration</keyword>
<dbReference type="Proteomes" id="UP000028681">
    <property type="component" value="Chromosome"/>
</dbReference>
<sequence>MISQDRQVAAAELKEGATATRFAISSKHGNGLSLEVRAGKQKRFVYRFRLLGKQQTMVLGLYPAMGLAQARERHCVAVGQVKQGIDPRQVVAEAKQKNEQMLVLDELFEQWLSHKASVKRRDGVRSEISLRTVTDYRRIYQTHLQKVLGKYRICDITMAVLHQHYQKLQKVSLEGLRKAMGIMNQVMEEAMRRQLIEISPTLALKPKVYNATPNPPRERWLPISELRALWHALEEGVEGGGALTAGGRGIATTSVLSGSVANAIKIVILSAVRRGEVISMQWAHLDGDRWTIPETKNGRPHVVTLSPLAQEIISEQRMITSSTSPYVFESTTKLGHAITGDALMRALDRLQKRKLAELEPFSVHDLRRSVANCCGIELGAGPLEIEHMLNHQISDKLLRTYQAGALRNPEKLRSLFLRWGDIVKHQIAQHEVEKSPDVMGNVIQGTFGKR</sequence>
<dbReference type="GO" id="GO:0015074">
    <property type="term" value="P:DNA integration"/>
    <property type="evidence" value="ECO:0007669"/>
    <property type="project" value="UniProtKB-KW"/>
</dbReference>
<dbReference type="EMBL" id="CP006664">
    <property type="protein sequence ID" value="AIJ09043.1"/>
    <property type="molecule type" value="Genomic_DNA"/>
</dbReference>
<keyword evidence="3" id="KW-0238">DNA-binding</keyword>
<dbReference type="InterPro" id="IPR010998">
    <property type="entry name" value="Integrase_recombinase_N"/>
</dbReference>
<evidence type="ECO:0000256" key="4">
    <source>
        <dbReference type="ARBA" id="ARBA00023172"/>
    </source>
</evidence>
<evidence type="ECO:0000256" key="2">
    <source>
        <dbReference type="ARBA" id="ARBA00022908"/>
    </source>
</evidence>
<evidence type="ECO:0000313" key="7">
    <source>
        <dbReference type="Proteomes" id="UP000028681"/>
    </source>
</evidence>
<dbReference type="Pfam" id="PF00589">
    <property type="entry name" value="Phage_integrase"/>
    <property type="match status" value="1"/>
</dbReference>
<feature type="domain" description="Tyr recombinase" evidence="5">
    <location>
        <begin position="216"/>
        <end position="417"/>
    </location>
</feature>
<dbReference type="GO" id="GO:0003677">
    <property type="term" value="F:DNA binding"/>
    <property type="evidence" value="ECO:0007669"/>
    <property type="project" value="UniProtKB-KW"/>
</dbReference>
<keyword evidence="4" id="KW-0233">DNA recombination</keyword>
<dbReference type="Gene3D" id="1.10.150.130">
    <property type="match status" value="1"/>
</dbReference>
<dbReference type="Gene3D" id="1.10.443.10">
    <property type="entry name" value="Intergrase catalytic core"/>
    <property type="match status" value="1"/>
</dbReference>
<dbReference type="RefSeq" id="WP_034165684.1">
    <property type="nucleotide sequence ID" value="NZ_CP006664.1"/>
</dbReference>
<dbReference type="SUPFAM" id="SSF56349">
    <property type="entry name" value="DNA breaking-rejoining enzymes"/>
    <property type="match status" value="1"/>
</dbReference>
<reference evidence="6 7" key="1">
    <citation type="journal article" date="2012" name="PLoS ONE">
        <title>Edwardsiella comparative phylogenomics reveal the new intra/inter-species taxonomic relationships, virulence evolution and niche adaptation mechanisms.</title>
        <authorList>
            <person name="Yang M."/>
            <person name="Lv Y."/>
            <person name="Xiao J."/>
            <person name="Wu H."/>
            <person name="Zheng H."/>
            <person name="Liu Q."/>
            <person name="Zhang Y."/>
            <person name="Wang Q."/>
        </authorList>
    </citation>
    <scope>NUCLEOTIDE SEQUENCE [LARGE SCALE GENOMIC DNA]</scope>
    <source>
        <strain evidence="7">080813</strain>
    </source>
</reference>
<dbReference type="GO" id="GO:0006310">
    <property type="term" value="P:DNA recombination"/>
    <property type="evidence" value="ECO:0007669"/>
    <property type="project" value="UniProtKB-KW"/>
</dbReference>
<evidence type="ECO:0000313" key="6">
    <source>
        <dbReference type="EMBL" id="AIJ09043.1"/>
    </source>
</evidence>
<dbReference type="PANTHER" id="PTHR30629:SF2">
    <property type="entry name" value="PROPHAGE INTEGRASE INTS-RELATED"/>
    <property type="match status" value="1"/>
</dbReference>
<gene>
    <name evidence="6" type="ORF">ETEE_2606</name>
</gene>
<organism evidence="6 7">
    <name type="scientific">Edwardsiella anguillarum ET080813</name>
    <dbReference type="NCBI Taxonomy" id="667120"/>
    <lineage>
        <taxon>Bacteria</taxon>
        <taxon>Pseudomonadati</taxon>
        <taxon>Pseudomonadota</taxon>
        <taxon>Gammaproteobacteria</taxon>
        <taxon>Enterobacterales</taxon>
        <taxon>Hafniaceae</taxon>
        <taxon>Edwardsiella</taxon>
    </lineage>
</organism>
<dbReference type="InterPro" id="IPR050808">
    <property type="entry name" value="Phage_Integrase"/>
</dbReference>
<comment type="similarity">
    <text evidence="1">Belongs to the 'phage' integrase family.</text>
</comment>
<evidence type="ECO:0000259" key="5">
    <source>
        <dbReference type="PROSITE" id="PS51898"/>
    </source>
</evidence>
<dbReference type="KEGG" id="ete:ETEE_2606"/>